<proteinExistence type="predicted"/>
<dbReference type="RefSeq" id="WP_342112373.1">
    <property type="nucleotide sequence ID" value="NZ_JBCAUN010000001.1"/>
</dbReference>
<comment type="caution">
    <text evidence="1">The sequence shown here is derived from an EMBL/GenBank/DDBJ whole genome shotgun (WGS) entry which is preliminary data.</text>
</comment>
<keyword evidence="2" id="KW-1185">Reference proteome</keyword>
<dbReference type="EMBL" id="JBCLVG010000001">
    <property type="protein sequence ID" value="MEN1945875.1"/>
    <property type="molecule type" value="Genomic_DNA"/>
</dbReference>
<accession>A0ABU9W1L5</accession>
<evidence type="ECO:0000313" key="1">
    <source>
        <dbReference type="EMBL" id="MEN1945875.1"/>
    </source>
</evidence>
<organism evidence="1 2">
    <name type="scientific">Leifsonia stereocauli</name>
    <dbReference type="NCBI Taxonomy" id="3134136"/>
    <lineage>
        <taxon>Bacteria</taxon>
        <taxon>Bacillati</taxon>
        <taxon>Actinomycetota</taxon>
        <taxon>Actinomycetes</taxon>
        <taxon>Micrococcales</taxon>
        <taxon>Microbacteriaceae</taxon>
        <taxon>Leifsonia</taxon>
    </lineage>
</organism>
<reference evidence="1 2" key="1">
    <citation type="submission" date="2024-03" db="EMBL/GenBank/DDBJ databases">
        <title>YIM 134122 draft genome.</title>
        <authorList>
            <person name="Zuo S."/>
            <person name="Xiong L."/>
        </authorList>
    </citation>
    <scope>NUCLEOTIDE SEQUENCE [LARGE SCALE GENOMIC DNA]</scope>
    <source>
        <strain evidence="1 2">YIM 134122</strain>
    </source>
</reference>
<name>A0ABU9W1L5_9MICO</name>
<dbReference type="Proteomes" id="UP001425155">
    <property type="component" value="Unassembled WGS sequence"/>
</dbReference>
<gene>
    <name evidence="1" type="ORF">WJX64_04900</name>
</gene>
<evidence type="ECO:0000313" key="2">
    <source>
        <dbReference type="Proteomes" id="UP001425155"/>
    </source>
</evidence>
<dbReference type="Pfam" id="PF10012">
    <property type="entry name" value="DUF2255"/>
    <property type="match status" value="1"/>
</dbReference>
<sequence length="128" mass="13580">MTENASGGAWTSEALQYLVGIRELAIAAPRAHGGSERWTPIWVVVVDDDVFVRTWLRRDTGWYGRAVDTAHASIRIAGESVGVVVEATGDSNADAIDAAYRAKYGDGGAQSMVSAEAAASTLRLTRSP</sequence>
<dbReference type="InterPro" id="IPR016888">
    <property type="entry name" value="UCP028498"/>
</dbReference>
<protein>
    <submittedName>
        <fullName evidence="1">DUF2255 family protein</fullName>
    </submittedName>
</protein>